<gene>
    <name evidence="1" type="ORF">g.9212</name>
</gene>
<dbReference type="AlphaFoldDB" id="A0A1B6DWC0"/>
<name>A0A1B6DWC0_9HEMI</name>
<dbReference type="EMBL" id="GEDC01007369">
    <property type="protein sequence ID" value="JAS29929.1"/>
    <property type="molecule type" value="Transcribed_RNA"/>
</dbReference>
<sequence>VNIGVDIGDLIVDVEDIVDRITADLEIDDINIIVEGKIDSLGLDITATIGDPKDAEIDAILDLIISDIGDAIDVNDDDISVNLDVSLGLGPDVDLTAAINISDVVDVSLIADLLNGDSGEINILSAEITAAITDSGILLDPEEIVNLEVELSNLGSGESALFSAEVNLG</sequence>
<protein>
    <submittedName>
        <fullName evidence="1">Uncharacterized protein</fullName>
    </submittedName>
</protein>
<evidence type="ECO:0000313" key="1">
    <source>
        <dbReference type="EMBL" id="JAS29929.1"/>
    </source>
</evidence>
<proteinExistence type="predicted"/>
<reference evidence="1" key="1">
    <citation type="submission" date="2015-12" db="EMBL/GenBank/DDBJ databases">
        <title>De novo transcriptome assembly of four potential Pierce s Disease insect vectors from Arizona vineyards.</title>
        <authorList>
            <person name="Tassone E.E."/>
        </authorList>
    </citation>
    <scope>NUCLEOTIDE SEQUENCE</scope>
</reference>
<accession>A0A1B6DWC0</accession>
<feature type="non-terminal residue" evidence="1">
    <location>
        <position position="169"/>
    </location>
</feature>
<feature type="non-terminal residue" evidence="1">
    <location>
        <position position="1"/>
    </location>
</feature>
<organism evidence="1">
    <name type="scientific">Clastoptera arizonana</name>
    <name type="common">Arizona spittle bug</name>
    <dbReference type="NCBI Taxonomy" id="38151"/>
    <lineage>
        <taxon>Eukaryota</taxon>
        <taxon>Metazoa</taxon>
        <taxon>Ecdysozoa</taxon>
        <taxon>Arthropoda</taxon>
        <taxon>Hexapoda</taxon>
        <taxon>Insecta</taxon>
        <taxon>Pterygota</taxon>
        <taxon>Neoptera</taxon>
        <taxon>Paraneoptera</taxon>
        <taxon>Hemiptera</taxon>
        <taxon>Auchenorrhyncha</taxon>
        <taxon>Cercopoidea</taxon>
        <taxon>Clastopteridae</taxon>
        <taxon>Clastoptera</taxon>
    </lineage>
</organism>